<evidence type="ECO:0000313" key="7">
    <source>
        <dbReference type="Proteomes" id="UP001589774"/>
    </source>
</evidence>
<keyword evidence="3 5" id="KW-0175">Coiled coil</keyword>
<evidence type="ECO:0000256" key="3">
    <source>
        <dbReference type="ARBA" id="ARBA00023054"/>
    </source>
</evidence>
<comment type="function">
    <text evidence="1">Involved in DNA recombination.</text>
</comment>
<evidence type="ECO:0000256" key="5">
    <source>
        <dbReference type="SAM" id="Coils"/>
    </source>
</evidence>
<dbReference type="InterPro" id="IPR003798">
    <property type="entry name" value="DNA_recombination_RmuC"/>
</dbReference>
<keyword evidence="7" id="KW-1185">Reference proteome</keyword>
<proteinExistence type="inferred from homology"/>
<dbReference type="PANTHER" id="PTHR30563:SF0">
    <property type="entry name" value="DNA RECOMBINATION PROTEIN RMUC"/>
    <property type="match status" value="1"/>
</dbReference>
<evidence type="ECO:0000256" key="2">
    <source>
        <dbReference type="ARBA" id="ARBA00009840"/>
    </source>
</evidence>
<feature type="coiled-coil region" evidence="5">
    <location>
        <begin position="39"/>
        <end position="108"/>
    </location>
</feature>
<evidence type="ECO:0000256" key="4">
    <source>
        <dbReference type="ARBA" id="ARBA00023172"/>
    </source>
</evidence>
<evidence type="ECO:0000256" key="1">
    <source>
        <dbReference type="ARBA" id="ARBA00003416"/>
    </source>
</evidence>
<dbReference type="EMBL" id="JBHLWO010000001">
    <property type="protein sequence ID" value="MFC0317401.1"/>
    <property type="molecule type" value="Genomic_DNA"/>
</dbReference>
<keyword evidence="4" id="KW-0233">DNA recombination</keyword>
<dbReference type="RefSeq" id="WP_130854633.1">
    <property type="nucleotide sequence ID" value="NZ_JBHLWO010000001.1"/>
</dbReference>
<comment type="caution">
    <text evidence="6">The sequence shown here is derived from an EMBL/GenBank/DDBJ whole genome shotgun (WGS) entry which is preliminary data.</text>
</comment>
<dbReference type="Pfam" id="PF02646">
    <property type="entry name" value="RmuC"/>
    <property type="match status" value="1"/>
</dbReference>
<sequence length="447" mass="51603">MENLLIVILLIVLLFFLYKLTQRTNQSGNDNIPGFQGERDDLLVKIAKAEQKAENYRVENERLLNEVKTEREKAAAAERTIESLNAYFESQQEKLNEQKLEIATMKSQFNKEFELIANKILEEKTLRFTETNHKTINQLLDPLKQNIKSFEEKVDKTYSHEAAERNSLKGVVMQLMEQSQLIKDEAINLTRALKGDQKKQGNWGEVVLERVLERSGLTRDSEYRLQASFQTEDGKRLQPDVIIDLPEEKHLVIDAKVSLVAYERWVNAADNDDERELFAKQHIQSIKNHVTELSRKNYQDLYKITSPDFVLLFMPIESAFSMSITIDSELFSDAWDKRVVIVSPSTLLATLRTIASIWKQERQTRNVMEIAREAGALYDKFVGFTEDMDKIDKQITILARTHEDARKKLETGKGNVISKVEKLKKLGAKASKQIDISLFDEEELTED</sequence>
<gene>
    <name evidence="6" type="ORF">ACFFI0_03735</name>
</gene>
<comment type="similarity">
    <text evidence="2">Belongs to the RmuC family.</text>
</comment>
<protein>
    <submittedName>
        <fullName evidence="6">DNA recombination protein RmuC</fullName>
    </submittedName>
</protein>
<evidence type="ECO:0000313" key="6">
    <source>
        <dbReference type="EMBL" id="MFC0317401.1"/>
    </source>
</evidence>
<organism evidence="6 7">
    <name type="scientific">Olivibacter oleidegradans</name>
    <dbReference type="NCBI Taxonomy" id="760123"/>
    <lineage>
        <taxon>Bacteria</taxon>
        <taxon>Pseudomonadati</taxon>
        <taxon>Bacteroidota</taxon>
        <taxon>Sphingobacteriia</taxon>
        <taxon>Sphingobacteriales</taxon>
        <taxon>Sphingobacteriaceae</taxon>
        <taxon>Olivibacter</taxon>
    </lineage>
</organism>
<name>A0ABV6HEU5_9SPHI</name>
<accession>A0ABV6HEU5</accession>
<dbReference type="Proteomes" id="UP001589774">
    <property type="component" value="Unassembled WGS sequence"/>
</dbReference>
<reference evidence="6 7" key="1">
    <citation type="submission" date="2024-09" db="EMBL/GenBank/DDBJ databases">
        <authorList>
            <person name="Sun Q."/>
            <person name="Mori K."/>
        </authorList>
    </citation>
    <scope>NUCLEOTIDE SEQUENCE [LARGE SCALE GENOMIC DNA]</scope>
    <source>
        <strain evidence="6 7">CCM 7765</strain>
    </source>
</reference>
<dbReference type="PANTHER" id="PTHR30563">
    <property type="entry name" value="DNA RECOMBINATION PROTEIN RMUC"/>
    <property type="match status" value="1"/>
</dbReference>